<dbReference type="Proteomes" id="UP000188318">
    <property type="component" value="Unassembled WGS sequence"/>
</dbReference>
<name>A0A1R3RC77_ASPC5</name>
<dbReference type="VEuPathDB" id="FungiDB:ASPCADRAFT_8921"/>
<dbReference type="STRING" id="602072.A0A1R3RC77"/>
<gene>
    <name evidence="1" type="ORF">ASPCADRAFT_8921</name>
</gene>
<accession>A0A1R3RC77</accession>
<reference evidence="2" key="1">
    <citation type="journal article" date="2017" name="Genome Biol.">
        <title>Comparative genomics reveals high biological diversity and specific adaptations in the industrially and medically important fungal genus Aspergillus.</title>
        <authorList>
            <person name="de Vries R.P."/>
            <person name="Riley R."/>
            <person name="Wiebenga A."/>
            <person name="Aguilar-Osorio G."/>
            <person name="Amillis S."/>
            <person name="Uchima C.A."/>
            <person name="Anderluh G."/>
            <person name="Asadollahi M."/>
            <person name="Askin M."/>
            <person name="Barry K."/>
            <person name="Battaglia E."/>
            <person name="Bayram O."/>
            <person name="Benocci T."/>
            <person name="Braus-Stromeyer S.A."/>
            <person name="Caldana C."/>
            <person name="Canovas D."/>
            <person name="Cerqueira G.C."/>
            <person name="Chen F."/>
            <person name="Chen W."/>
            <person name="Choi C."/>
            <person name="Clum A."/>
            <person name="Dos Santos R.A."/>
            <person name="Damasio A.R."/>
            <person name="Diallinas G."/>
            <person name="Emri T."/>
            <person name="Fekete E."/>
            <person name="Flipphi M."/>
            <person name="Freyberg S."/>
            <person name="Gallo A."/>
            <person name="Gournas C."/>
            <person name="Habgood R."/>
            <person name="Hainaut M."/>
            <person name="Harispe M.L."/>
            <person name="Henrissat B."/>
            <person name="Hilden K.S."/>
            <person name="Hope R."/>
            <person name="Hossain A."/>
            <person name="Karabika E."/>
            <person name="Karaffa L."/>
            <person name="Karanyi Z."/>
            <person name="Krasevec N."/>
            <person name="Kuo A."/>
            <person name="Kusch H."/>
            <person name="LaButti K."/>
            <person name="Lagendijk E.L."/>
            <person name="Lapidus A."/>
            <person name="Levasseur A."/>
            <person name="Lindquist E."/>
            <person name="Lipzen A."/>
            <person name="Logrieco A.F."/>
            <person name="MacCabe A."/>
            <person name="Maekelae M.R."/>
            <person name="Malavazi I."/>
            <person name="Melin P."/>
            <person name="Meyer V."/>
            <person name="Mielnichuk N."/>
            <person name="Miskei M."/>
            <person name="Molnar A.P."/>
            <person name="Mule G."/>
            <person name="Ngan C.Y."/>
            <person name="Orejas M."/>
            <person name="Orosz E."/>
            <person name="Ouedraogo J.P."/>
            <person name="Overkamp K.M."/>
            <person name="Park H.-S."/>
            <person name="Perrone G."/>
            <person name="Piumi F."/>
            <person name="Punt P.J."/>
            <person name="Ram A.F."/>
            <person name="Ramon A."/>
            <person name="Rauscher S."/>
            <person name="Record E."/>
            <person name="Riano-Pachon D.M."/>
            <person name="Robert V."/>
            <person name="Roehrig J."/>
            <person name="Ruller R."/>
            <person name="Salamov A."/>
            <person name="Salih N.S."/>
            <person name="Samson R.A."/>
            <person name="Sandor E."/>
            <person name="Sanguinetti M."/>
            <person name="Schuetze T."/>
            <person name="Sepcic K."/>
            <person name="Shelest E."/>
            <person name="Sherlock G."/>
            <person name="Sophianopoulou V."/>
            <person name="Squina F.M."/>
            <person name="Sun H."/>
            <person name="Susca A."/>
            <person name="Todd R.B."/>
            <person name="Tsang A."/>
            <person name="Unkles S.E."/>
            <person name="van de Wiele N."/>
            <person name="van Rossen-Uffink D."/>
            <person name="Oliveira J.V."/>
            <person name="Vesth T.C."/>
            <person name="Visser J."/>
            <person name="Yu J.-H."/>
            <person name="Zhou M."/>
            <person name="Andersen M.R."/>
            <person name="Archer D.B."/>
            <person name="Baker S.E."/>
            <person name="Benoit I."/>
            <person name="Brakhage A.A."/>
            <person name="Braus G.H."/>
            <person name="Fischer R."/>
            <person name="Frisvad J.C."/>
            <person name="Goldman G.H."/>
            <person name="Houbraken J."/>
            <person name="Oakley B."/>
            <person name="Pocsi I."/>
            <person name="Scazzocchio C."/>
            <person name="Seiboth B."/>
            <person name="vanKuyk P.A."/>
            <person name="Wortman J."/>
            <person name="Dyer P.S."/>
            <person name="Grigoriev I.V."/>
        </authorList>
    </citation>
    <scope>NUCLEOTIDE SEQUENCE [LARGE SCALE GENOMIC DNA]</scope>
    <source>
        <strain evidence="2">ITEM 5010</strain>
    </source>
</reference>
<evidence type="ECO:0000313" key="2">
    <source>
        <dbReference type="Proteomes" id="UP000188318"/>
    </source>
</evidence>
<dbReference type="OMA" id="HNCALSQ"/>
<dbReference type="EMBL" id="KV907508">
    <property type="protein sequence ID" value="OOF92057.1"/>
    <property type="molecule type" value="Genomic_DNA"/>
</dbReference>
<evidence type="ECO:0008006" key="3">
    <source>
        <dbReference type="Google" id="ProtNLM"/>
    </source>
</evidence>
<sequence length="241" mass="27078">MPSPIPHIHLLTMDPHFSQTFFAILSTLPPTTTKSFPRITIHNSSLSYLPPTLKFDAIISPANSYGRLDGGFDDAISRAFSPKQDYLALTRHVQSILYDENRGFLPPGSCKLFTIPEEFDPLSNNIWGTRYLALCPTMRMPGDARWDREVVYECLWGLFCEVERWNRGVGEGRVQGKRIESMLMTPLGTGCGFVSAERWARQMILAIRHYVEAVENPGKWSALDLGVAGELAKEVAETWGV</sequence>
<keyword evidence="2" id="KW-1185">Reference proteome</keyword>
<dbReference type="InterPro" id="IPR043472">
    <property type="entry name" value="Macro_dom-like"/>
</dbReference>
<proteinExistence type="predicted"/>
<dbReference type="OrthoDB" id="6082470at2759"/>
<dbReference type="Gene3D" id="3.40.220.10">
    <property type="entry name" value="Leucine Aminopeptidase, subunit E, domain 1"/>
    <property type="match status" value="1"/>
</dbReference>
<protein>
    <recommendedName>
        <fullName evidence="3">Macro domain-like protein</fullName>
    </recommendedName>
</protein>
<organism evidence="1 2">
    <name type="scientific">Aspergillus carbonarius (strain ITEM 5010)</name>
    <dbReference type="NCBI Taxonomy" id="602072"/>
    <lineage>
        <taxon>Eukaryota</taxon>
        <taxon>Fungi</taxon>
        <taxon>Dikarya</taxon>
        <taxon>Ascomycota</taxon>
        <taxon>Pezizomycotina</taxon>
        <taxon>Eurotiomycetes</taxon>
        <taxon>Eurotiomycetidae</taxon>
        <taxon>Eurotiales</taxon>
        <taxon>Aspergillaceae</taxon>
        <taxon>Aspergillus</taxon>
        <taxon>Aspergillus subgen. Circumdati</taxon>
    </lineage>
</organism>
<evidence type="ECO:0000313" key="1">
    <source>
        <dbReference type="EMBL" id="OOF92057.1"/>
    </source>
</evidence>
<dbReference type="SUPFAM" id="SSF52949">
    <property type="entry name" value="Macro domain-like"/>
    <property type="match status" value="1"/>
</dbReference>
<dbReference type="AlphaFoldDB" id="A0A1R3RC77"/>